<accession>W2KFH9</accession>
<dbReference type="EMBL" id="KI682091">
    <property type="protein sequence ID" value="ETL83100.1"/>
    <property type="molecule type" value="Genomic_DNA"/>
</dbReference>
<organism evidence="2">
    <name type="scientific">Phytophthora nicotianae</name>
    <name type="common">Potato buckeye rot agent</name>
    <name type="synonym">Phytophthora parasitica</name>
    <dbReference type="NCBI Taxonomy" id="4792"/>
    <lineage>
        <taxon>Eukaryota</taxon>
        <taxon>Sar</taxon>
        <taxon>Stramenopiles</taxon>
        <taxon>Oomycota</taxon>
        <taxon>Peronosporomycetes</taxon>
        <taxon>Peronosporales</taxon>
        <taxon>Peronosporaceae</taxon>
        <taxon>Phytophthora</taxon>
    </lineage>
</organism>
<dbReference type="AlphaFoldDB" id="W2KFH9"/>
<dbReference type="VEuPathDB" id="FungiDB:PPTG_04044"/>
<evidence type="ECO:0000313" key="2">
    <source>
        <dbReference type="EMBL" id="ETL83100.1"/>
    </source>
</evidence>
<gene>
    <name evidence="2" type="ORF">L917_16877</name>
</gene>
<feature type="region of interest" description="Disordered" evidence="1">
    <location>
        <begin position="1"/>
        <end position="40"/>
    </location>
</feature>
<proteinExistence type="predicted"/>
<protein>
    <submittedName>
        <fullName evidence="2">Uncharacterized protein</fullName>
    </submittedName>
</protein>
<name>W2KFH9_PHYNI</name>
<evidence type="ECO:0000256" key="1">
    <source>
        <dbReference type="SAM" id="MobiDB-lite"/>
    </source>
</evidence>
<reference evidence="2" key="1">
    <citation type="submission" date="2013-11" db="EMBL/GenBank/DDBJ databases">
        <title>The Genome Sequence of Phytophthora parasitica CHvinca01.</title>
        <authorList>
            <consortium name="The Broad Institute Genomics Platform"/>
            <person name="Russ C."/>
            <person name="Tyler B."/>
            <person name="Panabieres F."/>
            <person name="Shan W."/>
            <person name="Tripathy S."/>
            <person name="Grunwald N."/>
            <person name="Machado M."/>
            <person name="Johnson C.S."/>
            <person name="Arredondo F."/>
            <person name="Hong C."/>
            <person name="Coffey M."/>
            <person name="Young S.K."/>
            <person name="Zeng Q."/>
            <person name="Gargeya S."/>
            <person name="Fitzgerald M."/>
            <person name="Abouelleil A."/>
            <person name="Alvarado L."/>
            <person name="Chapman S.B."/>
            <person name="Gainer-Dewar J."/>
            <person name="Goldberg J."/>
            <person name="Griggs A."/>
            <person name="Gujja S."/>
            <person name="Hansen M."/>
            <person name="Howarth C."/>
            <person name="Imamovic A."/>
            <person name="Ireland A."/>
            <person name="Larimer J."/>
            <person name="McCowan C."/>
            <person name="Murphy C."/>
            <person name="Pearson M."/>
            <person name="Poon T.W."/>
            <person name="Priest M."/>
            <person name="Roberts A."/>
            <person name="Saif S."/>
            <person name="Shea T."/>
            <person name="Sykes S."/>
            <person name="Wortman J."/>
            <person name="Nusbaum C."/>
            <person name="Birren B."/>
        </authorList>
    </citation>
    <scope>NUCLEOTIDE SEQUENCE [LARGE SCALE GENOMIC DNA]</scope>
    <source>
        <strain evidence="2">CHvinca01</strain>
    </source>
</reference>
<dbReference type="Proteomes" id="UP000054423">
    <property type="component" value="Unassembled WGS sequence"/>
</dbReference>
<sequence length="439" mass="48384">MHLTRESTPPPSRPVPQNARDRYGGSQRLAVPPNPTPQNVTTRRCTRVLFTGIRVRRSSRAASWSCAQDLERERYLFGIAGYPGGSAANEPRPAPVRQRRQRAARQRRALAQTTVLRPGCWVLQRVHASGSSTTCAGANYGPSTWLLGPPTRPREPLVNDVRWRKLRSFDLVAGSFNASTRAARLQDALTAAIDEAFASAGNDSVSSCLTNKGLALTPPRDTEAASSALTDPRVFSKNSLDAPVHEVVDYTAGASGDEVLDADDDLPRAFVARVIDDEANSCRGQAPVSPPWSRNKLRRTVFLNEREVTDADLLDARRFVESVPTHYQRKNAATKEVQDRRIYHAHLTKAQQGQAIQRLAGLRKRLRELHERRPTYQEPPFILIEDPWPIGVTKLTVCNNPDNASFKDIGDFGGCECVGDCFLDSCSNTTGALYGTSES</sequence>